<evidence type="ECO:0000259" key="4">
    <source>
        <dbReference type="Pfam" id="PF01048"/>
    </source>
</evidence>
<protein>
    <recommendedName>
        <fullName evidence="10">Nucleoside phosphorylase domain-containing protein</fullName>
    </recommendedName>
</protein>
<dbReference type="PROSITE" id="PS50088">
    <property type="entry name" value="ANK_REPEAT"/>
    <property type="match status" value="2"/>
</dbReference>
<dbReference type="Gene3D" id="3.40.50.300">
    <property type="entry name" value="P-loop containing nucleotide triphosphate hydrolases"/>
    <property type="match status" value="1"/>
</dbReference>
<dbReference type="SUPFAM" id="SSF52540">
    <property type="entry name" value="P-loop containing nucleoside triphosphate hydrolases"/>
    <property type="match status" value="1"/>
</dbReference>
<feature type="domain" description="Nephrocystin 3-like N-terminal" evidence="7">
    <location>
        <begin position="389"/>
        <end position="549"/>
    </location>
</feature>
<dbReference type="PANTHER" id="PTHR46082:SF11">
    <property type="entry name" value="AAA+ ATPASE DOMAIN-CONTAINING PROTEIN-RELATED"/>
    <property type="match status" value="1"/>
</dbReference>
<dbReference type="SUPFAM" id="SSF53167">
    <property type="entry name" value="Purine and uridine phosphorylases"/>
    <property type="match status" value="1"/>
</dbReference>
<dbReference type="InterPro" id="IPR054471">
    <property type="entry name" value="GPIID_WHD"/>
</dbReference>
<evidence type="ECO:0000256" key="2">
    <source>
        <dbReference type="PROSITE-ProRule" id="PRU00023"/>
    </source>
</evidence>
<dbReference type="Gene3D" id="1.25.40.20">
    <property type="entry name" value="Ankyrin repeat-containing domain"/>
    <property type="match status" value="1"/>
</dbReference>
<dbReference type="Pfam" id="PF22939">
    <property type="entry name" value="WHD_GPIID"/>
    <property type="match status" value="1"/>
</dbReference>
<evidence type="ECO:0000259" key="6">
    <source>
        <dbReference type="Pfam" id="PF23239"/>
    </source>
</evidence>
<evidence type="ECO:0000256" key="3">
    <source>
        <dbReference type="SAM" id="Coils"/>
    </source>
</evidence>
<sequence>MEASVPLSHDDYTVGWICALPVETAAAKLMLDKIHPSLPYLPGDQNTYILGSIGDHNIVIAGLPSGAYGTTSAAIVGTQLLSSFPAIRFGFMVGIGGGVPSRETDIRLGDIVVSQPTDTFGGVVQYDLGKALSGGQFERTGMLNRPPKVLLTALTTLQAHHFTEDSQVVEFISSIQAKIAPHKARQFARPMQEDCLFHAEYDHVGSNTCTNCDRTKLVPRPTREHEEPIIHYGLIGSANQVVKDGRRRDQLAQDLGVSCVEMEAAGLINDFPCLVIRGICDYADSHKNKEWQGYAAAAAAAYAKELLHHIPANEVETEKRILDTLSDIRKLAEKKRDIAQKQLVIQENEIKQKLSDKQLECLHLFRLTSSARDITYEWYKDRVETRVDGTCEWFLNHDNFRHWLHQDSGPLLVSADPGCGKSVLAKYLIDKRLPRSAIICYFFFKSQDQNTVRQALCALLHQLFIQRPFLIGHAMEAFKKDGHGLINSITTLWAILGNTVRDSLAGPIIIVLDALDECDESECEDLIRKIKSLFPSSRSSRLKCLLTSRPYEQILGRFRSLLESFPYVHIPGEEESKSIGQEVNLVIEYRVKQLAKEKYLSGQVEAHLAEKLLGVPHRTYLWVHLVFNYLGKEQFKKTLKGVDSMMASLPTSIYGAYEQILTKSRQYDPMVRRALCMILAASRPLTVSEMNVALNVDKTSKSIHDLDLEEDEDFKTRLRNWCGLFVSVYHDQVYFIHQTAREFLLVQTPEPATSPQGTLWQHSITSHGAHGVLAEACAFYLEFLNHDSSPTDATFLDYSAQNWGIHYREANDSTSANLVPSVLSICSPDSRSWSTWFAIFRKDRDLIRAEIFTELMISSYLGHEVIVKLLLDRGANLDSTDSSGRTPLSYAAQNGHEAIVRLLVDRGANLDSTDNSGQTPLLHAAESWHEAIHTTIIRSREWA</sequence>
<reference evidence="8 9" key="1">
    <citation type="submission" date="2024-07" db="EMBL/GenBank/DDBJ databases">
        <title>Section-level genome sequencing and comparative genomics of Aspergillus sections Usti and Cavernicolus.</title>
        <authorList>
            <consortium name="Lawrence Berkeley National Laboratory"/>
            <person name="Nybo J.L."/>
            <person name="Vesth T.C."/>
            <person name="Theobald S."/>
            <person name="Frisvad J.C."/>
            <person name="Larsen T.O."/>
            <person name="Kjaerboelling I."/>
            <person name="Rothschild-Mancinelli K."/>
            <person name="Lyhne E.K."/>
            <person name="Kogle M.E."/>
            <person name="Barry K."/>
            <person name="Clum A."/>
            <person name="Na H."/>
            <person name="Ledsgaard L."/>
            <person name="Lin J."/>
            <person name="Lipzen A."/>
            <person name="Kuo A."/>
            <person name="Riley R."/>
            <person name="Mondo S."/>
            <person name="Labutti K."/>
            <person name="Haridas S."/>
            <person name="Pangalinan J."/>
            <person name="Salamov A.A."/>
            <person name="Simmons B.A."/>
            <person name="Magnuson J.K."/>
            <person name="Chen J."/>
            <person name="Drula E."/>
            <person name="Henrissat B."/>
            <person name="Wiebenga A."/>
            <person name="Lubbers R.J."/>
            <person name="Gomes A.C."/>
            <person name="Makela M.R."/>
            <person name="Stajich J."/>
            <person name="Grigoriev I.V."/>
            <person name="Mortensen U.H."/>
            <person name="De Vries R.P."/>
            <person name="Baker S.E."/>
            <person name="Andersen M.R."/>
        </authorList>
    </citation>
    <scope>NUCLEOTIDE SEQUENCE [LARGE SCALE GENOMIC DNA]</scope>
    <source>
        <strain evidence="8 9">CBS 588.65</strain>
    </source>
</reference>
<keyword evidence="1" id="KW-0677">Repeat</keyword>
<dbReference type="Pfam" id="PF23239">
    <property type="entry name" value="DUF7069"/>
    <property type="match status" value="1"/>
</dbReference>
<organism evidence="8 9">
    <name type="scientific">Aspergillus granulosus</name>
    <dbReference type="NCBI Taxonomy" id="176169"/>
    <lineage>
        <taxon>Eukaryota</taxon>
        <taxon>Fungi</taxon>
        <taxon>Dikarya</taxon>
        <taxon>Ascomycota</taxon>
        <taxon>Pezizomycotina</taxon>
        <taxon>Eurotiomycetes</taxon>
        <taxon>Eurotiomycetidae</taxon>
        <taxon>Eurotiales</taxon>
        <taxon>Aspergillaceae</taxon>
        <taxon>Aspergillus</taxon>
        <taxon>Aspergillus subgen. Nidulantes</taxon>
    </lineage>
</organism>
<dbReference type="Pfam" id="PF01048">
    <property type="entry name" value="PNP_UDP_1"/>
    <property type="match status" value="1"/>
</dbReference>
<dbReference type="InterPro" id="IPR053137">
    <property type="entry name" value="NLR-like"/>
</dbReference>
<keyword evidence="9" id="KW-1185">Reference proteome</keyword>
<feature type="repeat" description="ANK" evidence="2">
    <location>
        <begin position="850"/>
        <end position="882"/>
    </location>
</feature>
<dbReference type="SUPFAM" id="SSF48403">
    <property type="entry name" value="Ankyrin repeat"/>
    <property type="match status" value="1"/>
</dbReference>
<dbReference type="InterPro" id="IPR035994">
    <property type="entry name" value="Nucleoside_phosphorylase_sf"/>
</dbReference>
<dbReference type="PROSITE" id="PS50297">
    <property type="entry name" value="ANK_REP_REGION"/>
    <property type="match status" value="2"/>
</dbReference>
<dbReference type="SMART" id="SM00248">
    <property type="entry name" value="ANK"/>
    <property type="match status" value="2"/>
</dbReference>
<dbReference type="InterPro" id="IPR036770">
    <property type="entry name" value="Ankyrin_rpt-contain_sf"/>
</dbReference>
<dbReference type="Pfam" id="PF24883">
    <property type="entry name" value="NPHP3_N"/>
    <property type="match status" value="1"/>
</dbReference>
<feature type="domain" description="Nucleoside phosphorylase" evidence="4">
    <location>
        <begin position="14"/>
        <end position="301"/>
    </location>
</feature>
<dbReference type="InterPro" id="IPR000845">
    <property type="entry name" value="Nucleoside_phosphorylase_d"/>
</dbReference>
<feature type="domain" description="GPI inositol-deacylase winged helix" evidence="5">
    <location>
        <begin position="670"/>
        <end position="746"/>
    </location>
</feature>
<accession>A0ABR4HYZ4</accession>
<dbReference type="InterPro" id="IPR002110">
    <property type="entry name" value="Ankyrin_rpt"/>
</dbReference>
<proteinExistence type="predicted"/>
<dbReference type="PANTHER" id="PTHR46082">
    <property type="entry name" value="ATP/GTP-BINDING PROTEIN-RELATED"/>
    <property type="match status" value="1"/>
</dbReference>
<evidence type="ECO:0000259" key="7">
    <source>
        <dbReference type="Pfam" id="PF24883"/>
    </source>
</evidence>
<keyword evidence="2" id="KW-0040">ANK repeat</keyword>
<gene>
    <name evidence="8" type="ORF">BJX63DRAFT_418288</name>
</gene>
<dbReference type="InterPro" id="IPR027417">
    <property type="entry name" value="P-loop_NTPase"/>
</dbReference>
<feature type="domain" description="DUF7069" evidence="6">
    <location>
        <begin position="579"/>
        <end position="644"/>
    </location>
</feature>
<dbReference type="Pfam" id="PF12796">
    <property type="entry name" value="Ank_2"/>
    <property type="match status" value="1"/>
</dbReference>
<dbReference type="InterPro" id="IPR056884">
    <property type="entry name" value="NPHP3-like_N"/>
</dbReference>
<dbReference type="InterPro" id="IPR055497">
    <property type="entry name" value="DUF7069"/>
</dbReference>
<comment type="caution">
    <text evidence="8">The sequence shown here is derived from an EMBL/GenBank/DDBJ whole genome shotgun (WGS) entry which is preliminary data.</text>
</comment>
<feature type="repeat" description="ANK" evidence="2">
    <location>
        <begin position="883"/>
        <end position="915"/>
    </location>
</feature>
<evidence type="ECO:0000313" key="8">
    <source>
        <dbReference type="EMBL" id="KAL2820650.1"/>
    </source>
</evidence>
<keyword evidence="3" id="KW-0175">Coiled coil</keyword>
<dbReference type="EMBL" id="JBFXLT010000006">
    <property type="protein sequence ID" value="KAL2820650.1"/>
    <property type="molecule type" value="Genomic_DNA"/>
</dbReference>
<evidence type="ECO:0000313" key="9">
    <source>
        <dbReference type="Proteomes" id="UP001610334"/>
    </source>
</evidence>
<evidence type="ECO:0000259" key="5">
    <source>
        <dbReference type="Pfam" id="PF22939"/>
    </source>
</evidence>
<feature type="coiled-coil region" evidence="3">
    <location>
        <begin position="322"/>
        <end position="349"/>
    </location>
</feature>
<dbReference type="Proteomes" id="UP001610334">
    <property type="component" value="Unassembled WGS sequence"/>
</dbReference>
<name>A0ABR4HYZ4_9EURO</name>
<evidence type="ECO:0000256" key="1">
    <source>
        <dbReference type="ARBA" id="ARBA00022737"/>
    </source>
</evidence>
<dbReference type="Gene3D" id="3.40.50.1580">
    <property type="entry name" value="Nucleoside phosphorylase domain"/>
    <property type="match status" value="1"/>
</dbReference>
<evidence type="ECO:0008006" key="10">
    <source>
        <dbReference type="Google" id="ProtNLM"/>
    </source>
</evidence>